<dbReference type="InterPro" id="IPR016177">
    <property type="entry name" value="DNA-bd_dom_sf"/>
</dbReference>
<evidence type="ECO:0000256" key="4">
    <source>
        <dbReference type="ARBA" id="ARBA00023125"/>
    </source>
</evidence>
<keyword evidence="2" id="KW-0936">Ethylene signaling pathway</keyword>
<comment type="caution">
    <text evidence="10">The sequence shown here is derived from an EMBL/GenBank/DDBJ whole genome shotgun (WGS) entry which is preliminary data.</text>
</comment>
<name>A0AAV0L713_9ROSI</name>
<dbReference type="PANTHER" id="PTHR31729:SF0">
    <property type="entry name" value="ETHYLENE-RESPONSIVE TRANSCRIPTION FACTOR RAP2-10"/>
    <property type="match status" value="1"/>
</dbReference>
<accession>A0AAV0L713</accession>
<dbReference type="SUPFAM" id="SSF54171">
    <property type="entry name" value="DNA-binding domain"/>
    <property type="match status" value="1"/>
</dbReference>
<dbReference type="InterPro" id="IPR036955">
    <property type="entry name" value="AP2/ERF_dom_sf"/>
</dbReference>
<feature type="domain" description="AP2/ERF" evidence="9">
    <location>
        <begin position="10"/>
        <end position="67"/>
    </location>
</feature>
<evidence type="ECO:0000256" key="3">
    <source>
        <dbReference type="ARBA" id="ARBA00023015"/>
    </source>
</evidence>
<gene>
    <name evidence="10" type="ORF">LITE_LOCUS22525</name>
</gene>
<dbReference type="Gene3D" id="3.30.730.10">
    <property type="entry name" value="AP2/ERF domain"/>
    <property type="match status" value="1"/>
</dbReference>
<keyword evidence="4" id="KW-0238">DNA-binding</keyword>
<dbReference type="AlphaFoldDB" id="A0AAV0L713"/>
<keyword evidence="6" id="KW-0539">Nucleus</keyword>
<evidence type="ECO:0000313" key="11">
    <source>
        <dbReference type="Proteomes" id="UP001154282"/>
    </source>
</evidence>
<dbReference type="CDD" id="cd00018">
    <property type="entry name" value="AP2"/>
    <property type="match status" value="1"/>
</dbReference>
<protein>
    <recommendedName>
        <fullName evidence="9">AP2/ERF domain-containing protein</fullName>
    </recommendedName>
</protein>
<dbReference type="GO" id="GO:0003700">
    <property type="term" value="F:DNA-binding transcription factor activity"/>
    <property type="evidence" value="ECO:0007669"/>
    <property type="project" value="InterPro"/>
</dbReference>
<evidence type="ECO:0000256" key="2">
    <source>
        <dbReference type="ARBA" id="ARBA00022745"/>
    </source>
</evidence>
<keyword evidence="3" id="KW-0805">Transcription regulation</keyword>
<proteinExistence type="inferred from homology"/>
<organism evidence="10 11">
    <name type="scientific">Linum tenue</name>
    <dbReference type="NCBI Taxonomy" id="586396"/>
    <lineage>
        <taxon>Eukaryota</taxon>
        <taxon>Viridiplantae</taxon>
        <taxon>Streptophyta</taxon>
        <taxon>Embryophyta</taxon>
        <taxon>Tracheophyta</taxon>
        <taxon>Spermatophyta</taxon>
        <taxon>Magnoliopsida</taxon>
        <taxon>eudicotyledons</taxon>
        <taxon>Gunneridae</taxon>
        <taxon>Pentapetalae</taxon>
        <taxon>rosids</taxon>
        <taxon>fabids</taxon>
        <taxon>Malpighiales</taxon>
        <taxon>Linaceae</taxon>
        <taxon>Linum</taxon>
    </lineage>
</organism>
<evidence type="ECO:0000256" key="1">
    <source>
        <dbReference type="ARBA" id="ARBA00004123"/>
    </source>
</evidence>
<reference evidence="10" key="1">
    <citation type="submission" date="2022-08" db="EMBL/GenBank/DDBJ databases">
        <authorList>
            <person name="Gutierrez-Valencia J."/>
        </authorList>
    </citation>
    <scope>NUCLEOTIDE SEQUENCE</scope>
</reference>
<comment type="similarity">
    <text evidence="7">Belongs to the AP2/ERF transcription factor family. ERF subfamily.</text>
</comment>
<comment type="subcellular location">
    <subcellularLocation>
        <location evidence="1">Nucleus</location>
    </subcellularLocation>
</comment>
<evidence type="ECO:0000256" key="5">
    <source>
        <dbReference type="ARBA" id="ARBA00023163"/>
    </source>
</evidence>
<evidence type="ECO:0000259" key="9">
    <source>
        <dbReference type="PROSITE" id="PS51032"/>
    </source>
</evidence>
<dbReference type="PROSITE" id="PS51032">
    <property type="entry name" value="AP2_ERF"/>
    <property type="match status" value="1"/>
</dbReference>
<dbReference type="PRINTS" id="PR00367">
    <property type="entry name" value="ETHRSPELEMNT"/>
</dbReference>
<keyword evidence="11" id="KW-1185">Reference proteome</keyword>
<dbReference type="Pfam" id="PF00847">
    <property type="entry name" value="AP2"/>
    <property type="match status" value="1"/>
</dbReference>
<evidence type="ECO:0000256" key="7">
    <source>
        <dbReference type="ARBA" id="ARBA00024343"/>
    </source>
</evidence>
<evidence type="ECO:0000256" key="8">
    <source>
        <dbReference type="ARBA" id="ARBA00037379"/>
    </source>
</evidence>
<dbReference type="EMBL" id="CAMGYJ010000006">
    <property type="protein sequence ID" value="CAI0430265.1"/>
    <property type="molecule type" value="Genomic_DNA"/>
</dbReference>
<keyword evidence="5" id="KW-0804">Transcription</keyword>
<dbReference type="Proteomes" id="UP001154282">
    <property type="component" value="Unassembled WGS sequence"/>
</dbReference>
<dbReference type="InterPro" id="IPR001471">
    <property type="entry name" value="AP2/ERF_dom"/>
</dbReference>
<dbReference type="GO" id="GO:0005634">
    <property type="term" value="C:nucleus"/>
    <property type="evidence" value="ECO:0007669"/>
    <property type="project" value="UniProtKB-SubCell"/>
</dbReference>
<dbReference type="FunFam" id="3.30.730.10:FF:000001">
    <property type="entry name" value="Ethylene-responsive transcription factor 2"/>
    <property type="match status" value="1"/>
</dbReference>
<dbReference type="GO" id="GO:0009873">
    <property type="term" value="P:ethylene-activated signaling pathway"/>
    <property type="evidence" value="ECO:0007669"/>
    <property type="project" value="UniProtKB-KW"/>
</dbReference>
<dbReference type="PANTHER" id="PTHR31729">
    <property type="entry name" value="ETHYLENE-RESPONSIVE TRANSCRIPTION FACTOR RAP2-1-RELATED"/>
    <property type="match status" value="1"/>
</dbReference>
<comment type="function">
    <text evidence="8">Probably acts as a transcriptional activator. Binds to the GCC-box pathogenesis-related promoter element. May be involved in the regulation of gene expression by stress factors and by components of stress signal transduction pathways.</text>
</comment>
<sequence length="164" mass="18682">MSVEGESHKQYKGIRMRKWGKWVAEIREPNKRSRIWLGSYSTPIAAARAYDTMVFYLRGPTVKLNFPEILAGEERVTAAAGGGDLSAATIRKKAMEVGARVDALETSMDHHRRHHNHLGHQLNRGKESIVKSEIDTAERKSFMERVDLNKLPDPEDSDVEWDRV</sequence>
<dbReference type="GO" id="GO:0003677">
    <property type="term" value="F:DNA binding"/>
    <property type="evidence" value="ECO:0007669"/>
    <property type="project" value="UniProtKB-KW"/>
</dbReference>
<dbReference type="SMART" id="SM00380">
    <property type="entry name" value="AP2"/>
    <property type="match status" value="1"/>
</dbReference>
<evidence type="ECO:0000256" key="6">
    <source>
        <dbReference type="ARBA" id="ARBA00023242"/>
    </source>
</evidence>
<evidence type="ECO:0000313" key="10">
    <source>
        <dbReference type="EMBL" id="CAI0430265.1"/>
    </source>
</evidence>